<reference evidence="1 2" key="1">
    <citation type="submission" date="2020-08" db="EMBL/GenBank/DDBJ databases">
        <title>Genomic Encyclopedia of Type Strains, Phase IV (KMG-IV): sequencing the most valuable type-strain genomes for metagenomic binning, comparative biology and taxonomic classification.</title>
        <authorList>
            <person name="Goeker M."/>
        </authorList>
    </citation>
    <scope>NUCLEOTIDE SEQUENCE [LARGE SCALE GENOMIC DNA]</scope>
    <source>
        <strain evidence="1 2">DSM 29854</strain>
    </source>
</reference>
<dbReference type="Proteomes" id="UP000563094">
    <property type="component" value="Unassembled WGS sequence"/>
</dbReference>
<name>A0A839GP94_9BACT</name>
<dbReference type="PIRSF" id="PIRSF008546">
    <property type="entry name" value="UCP008546"/>
    <property type="match status" value="1"/>
</dbReference>
<evidence type="ECO:0000313" key="1">
    <source>
        <dbReference type="EMBL" id="MBA9076268.1"/>
    </source>
</evidence>
<accession>A0A839GP94</accession>
<dbReference type="RefSeq" id="WP_066836051.1">
    <property type="nucleotide sequence ID" value="NZ_JACJIQ010000003.1"/>
</dbReference>
<dbReference type="AlphaFoldDB" id="A0A839GP94"/>
<dbReference type="SUPFAM" id="SSF140736">
    <property type="entry name" value="Rv1873-like"/>
    <property type="match status" value="1"/>
</dbReference>
<protein>
    <submittedName>
        <fullName evidence="1">Uncharacterized protein (DUF1810 family)</fullName>
    </submittedName>
</protein>
<dbReference type="EMBL" id="JACJIQ010000003">
    <property type="protein sequence ID" value="MBA9076268.1"/>
    <property type="molecule type" value="Genomic_DNA"/>
</dbReference>
<proteinExistence type="predicted"/>
<sequence length="142" mass="16266">MKENGLQRYLSAQERDYEVALAEIRKGRKQSHWMWYIFPQIQGLGFSEMSRFYAIKDLPEAETFLQHPVLGSRLVQICEALLKLESKDAHRIFGSPDDLKLKSSMTLFASLPAANPVFSEVLEKFFNGGKDEKTVQILRAQA</sequence>
<keyword evidence="2" id="KW-1185">Reference proteome</keyword>
<dbReference type="Pfam" id="PF08837">
    <property type="entry name" value="DUF1810"/>
    <property type="match status" value="1"/>
</dbReference>
<dbReference type="InterPro" id="IPR014937">
    <property type="entry name" value="DUF1810"/>
</dbReference>
<gene>
    <name evidence="1" type="ORF">FHS90_000972</name>
</gene>
<comment type="caution">
    <text evidence="1">The sequence shown here is derived from an EMBL/GenBank/DDBJ whole genome shotgun (WGS) entry which is preliminary data.</text>
</comment>
<dbReference type="Gene3D" id="1.25.40.380">
    <property type="entry name" value="Protein of unknown function DUF1810"/>
    <property type="match status" value="1"/>
</dbReference>
<organism evidence="1 2">
    <name type="scientific">Rufibacter quisquiliarum</name>
    <dbReference type="NCBI Taxonomy" id="1549639"/>
    <lineage>
        <taxon>Bacteria</taxon>
        <taxon>Pseudomonadati</taxon>
        <taxon>Bacteroidota</taxon>
        <taxon>Cytophagia</taxon>
        <taxon>Cytophagales</taxon>
        <taxon>Hymenobacteraceae</taxon>
        <taxon>Rufibacter</taxon>
    </lineage>
</organism>
<dbReference type="InterPro" id="IPR036287">
    <property type="entry name" value="Rv1873-like_sf"/>
</dbReference>
<evidence type="ECO:0000313" key="2">
    <source>
        <dbReference type="Proteomes" id="UP000563094"/>
    </source>
</evidence>